<name>A0ABY7E6L0_MYAAR</name>
<reference evidence="1" key="1">
    <citation type="submission" date="2022-11" db="EMBL/GenBank/DDBJ databases">
        <title>Centuries of genome instability and evolution in soft-shell clam transmissible cancer (bioRxiv).</title>
        <authorList>
            <person name="Hart S.F.M."/>
            <person name="Yonemitsu M.A."/>
            <person name="Giersch R.M."/>
            <person name="Beal B.F."/>
            <person name="Arriagada G."/>
            <person name="Davis B.W."/>
            <person name="Ostrander E.A."/>
            <person name="Goff S.P."/>
            <person name="Metzger M.J."/>
        </authorList>
    </citation>
    <scope>NUCLEOTIDE SEQUENCE</scope>
    <source>
        <strain evidence="1">MELC-2E11</strain>
        <tissue evidence="1">Siphon/mantle</tissue>
    </source>
</reference>
<dbReference type="Proteomes" id="UP001164746">
    <property type="component" value="Chromosome 5"/>
</dbReference>
<sequence>MRDQYLKLKKSLVEEPAVLAQSRRRVHTVCASYTCKAWRALDNREVASQMSILRRTGFVIRNGTKATKTLPKDFDGIKDNFVFKVQGMIDKDQTPETLVLNFDHTGCSIMPGGVWTMEEQGSALLTVPKSGRMLSPQPFYAGKTDRCHPKGVKFPKGLDPTCTESH</sequence>
<accession>A0ABY7E6L0</accession>
<gene>
    <name evidence="1" type="ORF">MAR_019570</name>
</gene>
<protein>
    <submittedName>
        <fullName evidence="1">Uncharacterized protein</fullName>
    </submittedName>
</protein>
<proteinExistence type="predicted"/>
<evidence type="ECO:0000313" key="1">
    <source>
        <dbReference type="EMBL" id="WAR04201.1"/>
    </source>
</evidence>
<keyword evidence="2" id="KW-1185">Reference proteome</keyword>
<organism evidence="1 2">
    <name type="scientific">Mya arenaria</name>
    <name type="common">Soft-shell clam</name>
    <dbReference type="NCBI Taxonomy" id="6604"/>
    <lineage>
        <taxon>Eukaryota</taxon>
        <taxon>Metazoa</taxon>
        <taxon>Spiralia</taxon>
        <taxon>Lophotrochozoa</taxon>
        <taxon>Mollusca</taxon>
        <taxon>Bivalvia</taxon>
        <taxon>Autobranchia</taxon>
        <taxon>Heteroconchia</taxon>
        <taxon>Euheterodonta</taxon>
        <taxon>Imparidentia</taxon>
        <taxon>Neoheterodontei</taxon>
        <taxon>Myida</taxon>
        <taxon>Myoidea</taxon>
        <taxon>Myidae</taxon>
        <taxon>Mya</taxon>
    </lineage>
</organism>
<dbReference type="EMBL" id="CP111016">
    <property type="protein sequence ID" value="WAR04201.1"/>
    <property type="molecule type" value="Genomic_DNA"/>
</dbReference>
<evidence type="ECO:0000313" key="2">
    <source>
        <dbReference type="Proteomes" id="UP001164746"/>
    </source>
</evidence>